<dbReference type="RefSeq" id="WP_146285727.1">
    <property type="nucleotide sequence ID" value="NZ_BMLP01000001.1"/>
</dbReference>
<dbReference type="OrthoDB" id="7867295at2"/>
<proteinExistence type="predicted"/>
<gene>
    <name evidence="2" type="ORF">GCM10010991_04880</name>
</gene>
<protein>
    <submittedName>
        <fullName evidence="2">Uncharacterized protein</fullName>
    </submittedName>
</protein>
<feature type="transmembrane region" description="Helical" evidence="1">
    <location>
        <begin position="47"/>
        <end position="67"/>
    </location>
</feature>
<keyword evidence="1" id="KW-0812">Transmembrane</keyword>
<comment type="caution">
    <text evidence="2">The sequence shown here is derived from an EMBL/GenBank/DDBJ whole genome shotgun (WGS) entry which is preliminary data.</text>
</comment>
<name>A0A917YGF5_9RHOB</name>
<dbReference type="EMBL" id="BMLP01000001">
    <property type="protein sequence ID" value="GGO25331.1"/>
    <property type="molecule type" value="Genomic_DNA"/>
</dbReference>
<evidence type="ECO:0000313" key="3">
    <source>
        <dbReference type="Proteomes" id="UP000598196"/>
    </source>
</evidence>
<dbReference type="Proteomes" id="UP000598196">
    <property type="component" value="Unassembled WGS sequence"/>
</dbReference>
<organism evidence="2 3">
    <name type="scientific">Gemmobacter aquaticus</name>
    <dbReference type="NCBI Taxonomy" id="490185"/>
    <lineage>
        <taxon>Bacteria</taxon>
        <taxon>Pseudomonadati</taxon>
        <taxon>Pseudomonadota</taxon>
        <taxon>Alphaproteobacteria</taxon>
        <taxon>Rhodobacterales</taxon>
        <taxon>Paracoccaceae</taxon>
        <taxon>Gemmobacter</taxon>
    </lineage>
</organism>
<sequence>MGMNLLGLSHDAARLRRIAAILRDGMGEGDAPIPAVVELLNRALRPVTVLSVLALVALAFVDPARYAAGVAALTATPPAIWALCVLVLALHFLVPAVHRPART</sequence>
<accession>A0A917YGF5</accession>
<evidence type="ECO:0000256" key="1">
    <source>
        <dbReference type="SAM" id="Phobius"/>
    </source>
</evidence>
<reference evidence="2 3" key="1">
    <citation type="journal article" date="2014" name="Int. J. Syst. Evol. Microbiol.">
        <title>Complete genome sequence of Corynebacterium casei LMG S-19264T (=DSM 44701T), isolated from a smear-ripened cheese.</title>
        <authorList>
            <consortium name="US DOE Joint Genome Institute (JGI-PGF)"/>
            <person name="Walter F."/>
            <person name="Albersmeier A."/>
            <person name="Kalinowski J."/>
            <person name="Ruckert C."/>
        </authorList>
    </citation>
    <scope>NUCLEOTIDE SEQUENCE [LARGE SCALE GENOMIC DNA]</scope>
    <source>
        <strain evidence="2 3">CGMCC 1.7029</strain>
    </source>
</reference>
<dbReference type="AlphaFoldDB" id="A0A917YGF5"/>
<feature type="transmembrane region" description="Helical" evidence="1">
    <location>
        <begin position="79"/>
        <end position="97"/>
    </location>
</feature>
<keyword evidence="3" id="KW-1185">Reference proteome</keyword>
<evidence type="ECO:0000313" key="2">
    <source>
        <dbReference type="EMBL" id="GGO25331.1"/>
    </source>
</evidence>
<keyword evidence="1" id="KW-1133">Transmembrane helix</keyword>
<keyword evidence="1" id="KW-0472">Membrane</keyword>